<proteinExistence type="evidence at transcript level"/>
<dbReference type="PANTHER" id="PTHR23303:SF14">
    <property type="entry name" value="BOS COMPLEX SUBUNIT NOMO1-RELATED"/>
    <property type="match status" value="1"/>
</dbReference>
<feature type="domain" description="DUF7152" evidence="4">
    <location>
        <begin position="402"/>
        <end position="501"/>
    </location>
</feature>
<name>D5AE80_PICSI</name>
<feature type="domain" description="NOMO eighth prealbumin-like" evidence="3">
    <location>
        <begin position="22"/>
        <end position="134"/>
    </location>
</feature>
<dbReference type="AlphaFoldDB" id="D5AE80"/>
<evidence type="ECO:0000259" key="3">
    <source>
        <dbReference type="Pfam" id="PF23660"/>
    </source>
</evidence>
<keyword evidence="1" id="KW-0732">Signal</keyword>
<dbReference type="GO" id="GO:0030246">
    <property type="term" value="F:carbohydrate binding"/>
    <property type="evidence" value="ECO:0007669"/>
    <property type="project" value="InterPro"/>
</dbReference>
<protein>
    <recommendedName>
        <fullName evidence="6">Carbohydrate-binding-like fold protein</fullName>
    </recommendedName>
</protein>
<organism evidence="5">
    <name type="scientific">Picea sitchensis</name>
    <name type="common">Sitka spruce</name>
    <name type="synonym">Pinus sitchensis</name>
    <dbReference type="NCBI Taxonomy" id="3332"/>
    <lineage>
        <taxon>Eukaryota</taxon>
        <taxon>Viridiplantae</taxon>
        <taxon>Streptophyta</taxon>
        <taxon>Embryophyta</taxon>
        <taxon>Tracheophyta</taxon>
        <taxon>Spermatophyta</taxon>
        <taxon>Pinopsida</taxon>
        <taxon>Pinidae</taxon>
        <taxon>Conifers I</taxon>
        <taxon>Pinales</taxon>
        <taxon>Pinaceae</taxon>
        <taxon>Picea</taxon>
    </lineage>
</organism>
<dbReference type="InterPro" id="IPR056187">
    <property type="entry name" value="NOMO_8th"/>
</dbReference>
<dbReference type="InterPro" id="IPR055576">
    <property type="entry name" value="DUF7152"/>
</dbReference>
<dbReference type="InterPro" id="IPR013784">
    <property type="entry name" value="Carb-bd-like_fold"/>
</dbReference>
<evidence type="ECO:0000259" key="2">
    <source>
        <dbReference type="Pfam" id="PF22902"/>
    </source>
</evidence>
<dbReference type="SUPFAM" id="SSF49452">
    <property type="entry name" value="Starch-binding domain-like"/>
    <property type="match status" value="1"/>
</dbReference>
<dbReference type="PANTHER" id="PTHR23303">
    <property type="entry name" value="CARBOXYPEPTIDASE REGULATORY REGION-CONTAINING"/>
    <property type="match status" value="1"/>
</dbReference>
<dbReference type="InterPro" id="IPR051417">
    <property type="entry name" value="SDr/BOS_complex"/>
</dbReference>
<dbReference type="Pfam" id="PF23660">
    <property type="entry name" value="NOMO_8th"/>
    <property type="match status" value="1"/>
</dbReference>
<evidence type="ECO:0008006" key="6">
    <source>
        <dbReference type="Google" id="ProtNLM"/>
    </source>
</evidence>
<dbReference type="Pfam" id="PF22902">
    <property type="entry name" value="NOMO1-like_9th"/>
    <property type="match status" value="1"/>
</dbReference>
<sequence>MSALEFNILNLKPIYLTGEKYLLSGEIHVDSSSYPEANELSGSIIVDIWQEEGAFVDMINDVELVSSANGPSKIAVYQYTLWTNLGDELVFVPRDTRNGSDKSNFEKVLFYPRSQHVAVKTDGCQPAIPAFVGRPGQYIQGSVMPAIPGVDIKIIAQNDSSNGLLKKGDLVLQTLTGSDGLFLGGPLYDDTEYYVEASKIGYHLKALGDYSFSCQKLSQIVVHIHAGEGAEKSLPSVLLSLSGEDGYRNNAITSPGEAFNFDNLFPGSFFLRPLMKEYSFLPAAQAIELESGEVKEVTFVAHRVAYSVLGTVTSLSGQPREGISLEARSLSKGYYEETTTDSSGKYRLRGLLPNTSYSIKVVVKEDSGSQSRIERASPSFVNIQVGFTDIHDLDFVVFDQPETTIITGHVEGIGLDKLHPHLEVQIRSMSEPFKIESIIPLPMTYFFEVQNLPKGRYLVQLLSGLSSRTHKFKSNIVEVDLEKQTQIHVGPLSYEVEENHQKQDLTPAPAFPLIVGVLVIAVFASMPRLRDAYQWAVGFAPSGMTTVAPKKDIRKLTVRKRTY</sequence>
<dbReference type="Pfam" id="PF23662">
    <property type="entry name" value="DUF7152"/>
    <property type="match status" value="1"/>
</dbReference>
<evidence type="ECO:0000256" key="1">
    <source>
        <dbReference type="ARBA" id="ARBA00022729"/>
    </source>
</evidence>
<reference evidence="5" key="1">
    <citation type="submission" date="2010-04" db="EMBL/GenBank/DDBJ databases">
        <authorList>
            <person name="Reid K.E."/>
            <person name="Liao N."/>
            <person name="Chan S."/>
            <person name="Docking R."/>
            <person name="Taylor G."/>
            <person name="Moore R."/>
            <person name="Mayo M."/>
            <person name="Munro S."/>
            <person name="King J."/>
            <person name="Yanchuk A."/>
            <person name="Holt R."/>
            <person name="Jones S."/>
            <person name="Marra M."/>
            <person name="Ritland C.E."/>
            <person name="Ritland K."/>
            <person name="Bohlmann J."/>
        </authorList>
    </citation>
    <scope>NUCLEOTIDE SEQUENCE</scope>
    <source>
        <tissue evidence="5">Bud</tissue>
    </source>
</reference>
<evidence type="ECO:0000259" key="4">
    <source>
        <dbReference type="Pfam" id="PF23662"/>
    </source>
</evidence>
<feature type="domain" description="NOMO-like ninth beta-sandwich" evidence="2">
    <location>
        <begin position="136"/>
        <end position="209"/>
    </location>
</feature>
<dbReference type="InterPro" id="IPR055073">
    <property type="entry name" value="NOMO1-like_9th"/>
</dbReference>
<dbReference type="Gene3D" id="2.60.40.1120">
    <property type="entry name" value="Carboxypeptidase-like, regulatory domain"/>
    <property type="match status" value="1"/>
</dbReference>
<dbReference type="GO" id="GO:0005789">
    <property type="term" value="C:endoplasmic reticulum membrane"/>
    <property type="evidence" value="ECO:0007669"/>
    <property type="project" value="TreeGrafter"/>
</dbReference>
<dbReference type="EMBL" id="BT124611">
    <property type="protein sequence ID" value="ADE77849.1"/>
    <property type="molecule type" value="mRNA"/>
</dbReference>
<accession>D5AE80</accession>
<evidence type="ECO:0000313" key="5">
    <source>
        <dbReference type="EMBL" id="ADE77849.1"/>
    </source>
</evidence>
<dbReference type="Pfam" id="PF13620">
    <property type="entry name" value="CarboxypepD_reg"/>
    <property type="match status" value="1"/>
</dbReference>